<dbReference type="STRING" id="1454003.AW10_01864"/>
<keyword evidence="1 5" id="KW-0489">Methyltransferase</keyword>
<evidence type="ECO:0000256" key="1">
    <source>
        <dbReference type="ARBA" id="ARBA00022603"/>
    </source>
</evidence>
<dbReference type="CDD" id="cd02440">
    <property type="entry name" value="AdoMet_MTases"/>
    <property type="match status" value="1"/>
</dbReference>
<proteinExistence type="predicted"/>
<dbReference type="Gene3D" id="3.40.50.150">
    <property type="entry name" value="Vaccinia Virus protein VP39"/>
    <property type="match status" value="1"/>
</dbReference>
<dbReference type="InterPro" id="IPR041698">
    <property type="entry name" value="Methyltransf_25"/>
</dbReference>
<evidence type="ECO:0000313" key="6">
    <source>
        <dbReference type="Proteomes" id="UP000021816"/>
    </source>
</evidence>
<dbReference type="GO" id="GO:0008168">
    <property type="term" value="F:methyltransferase activity"/>
    <property type="evidence" value="ECO:0007669"/>
    <property type="project" value="UniProtKB-KW"/>
</dbReference>
<sequence>MPVSVIESYDRYFASRLYDQRYPRANPSTLAVVLEQLGRQGRRVLDVGCGNGRYAEALLERTPASIVACDISPRAIGDLSSRYAAHVASGRLRPLLGDLSVVASSLGPNEKFDLVIMLFGVLAHIYSRALRGEALAAIRALLRPGGRIVLTVPNAARRFSREQTAARKLIQAGHLEAGDILYERASDDGVVEMYYHLYSLKEFVQELEQWGFRIRQVGAESVLPESGVVRSTLLGKLDGVLTTLLPLRYAYGFLAVAEVANEEDATEYLPPPMPRPPAPGKAE</sequence>
<reference evidence="5 6" key="1">
    <citation type="submission" date="2014-02" db="EMBL/GenBank/DDBJ databases">
        <title>Expanding our view of genomic diversity in Candidatus Accumulibacter clades.</title>
        <authorList>
            <person name="Skennerton C.T."/>
            <person name="Barr J.J."/>
            <person name="Slater F.R."/>
            <person name="Bond P.L."/>
            <person name="Tyson G.W."/>
        </authorList>
    </citation>
    <scope>NUCLEOTIDE SEQUENCE [LARGE SCALE GENOMIC DNA]</scope>
    <source>
        <strain evidence="6">BA-92</strain>
    </source>
</reference>
<dbReference type="AlphaFoldDB" id="A0A011NCG9"/>
<organism evidence="5 6">
    <name type="scientific">Candidatus Accumulibacter appositus</name>
    <dbReference type="NCBI Taxonomy" id="1454003"/>
    <lineage>
        <taxon>Bacteria</taxon>
        <taxon>Pseudomonadati</taxon>
        <taxon>Pseudomonadota</taxon>
        <taxon>Betaproteobacteria</taxon>
        <taxon>Candidatus Accumulibacter</taxon>
    </lineage>
</organism>
<keyword evidence="2 5" id="KW-0808">Transferase</keyword>
<comment type="caution">
    <text evidence="5">The sequence shown here is derived from an EMBL/GenBank/DDBJ whole genome shotgun (WGS) entry which is preliminary data.</text>
</comment>
<evidence type="ECO:0000259" key="4">
    <source>
        <dbReference type="Pfam" id="PF13649"/>
    </source>
</evidence>
<protein>
    <submittedName>
        <fullName evidence="5">tRNA mo(5)U34 methyltransferase</fullName>
    </submittedName>
</protein>
<dbReference type="PANTHER" id="PTHR43464">
    <property type="entry name" value="METHYLTRANSFERASE"/>
    <property type="match status" value="1"/>
</dbReference>
<accession>A0A011NCG9</accession>
<dbReference type="PATRIC" id="fig|1454003.3.peg.1914"/>
<feature type="domain" description="Methyltransferase" evidence="4">
    <location>
        <begin position="44"/>
        <end position="146"/>
    </location>
</feature>
<evidence type="ECO:0000256" key="2">
    <source>
        <dbReference type="ARBA" id="ARBA00022679"/>
    </source>
</evidence>
<evidence type="ECO:0000313" key="5">
    <source>
        <dbReference type="EMBL" id="EXI80358.1"/>
    </source>
</evidence>
<dbReference type="GO" id="GO:0032259">
    <property type="term" value="P:methylation"/>
    <property type="evidence" value="ECO:0007669"/>
    <property type="project" value="UniProtKB-KW"/>
</dbReference>
<gene>
    <name evidence="5" type="ORF">AW10_01864</name>
</gene>
<dbReference type="SUPFAM" id="SSF53335">
    <property type="entry name" value="S-adenosyl-L-methionine-dependent methyltransferases"/>
    <property type="match status" value="1"/>
</dbReference>
<evidence type="ECO:0000256" key="3">
    <source>
        <dbReference type="ARBA" id="ARBA00022691"/>
    </source>
</evidence>
<keyword evidence="3" id="KW-0949">S-adenosyl-L-methionine</keyword>
<dbReference type="InterPro" id="IPR029063">
    <property type="entry name" value="SAM-dependent_MTases_sf"/>
</dbReference>
<dbReference type="PANTHER" id="PTHR43464:SF19">
    <property type="entry name" value="UBIQUINONE BIOSYNTHESIS O-METHYLTRANSFERASE, MITOCHONDRIAL"/>
    <property type="match status" value="1"/>
</dbReference>
<name>A0A011NCG9_9PROT</name>
<dbReference type="Proteomes" id="UP000021816">
    <property type="component" value="Unassembled WGS sequence"/>
</dbReference>
<dbReference type="Pfam" id="PF13649">
    <property type="entry name" value="Methyltransf_25"/>
    <property type="match status" value="1"/>
</dbReference>
<dbReference type="EMBL" id="JEMX01000036">
    <property type="protein sequence ID" value="EXI80358.1"/>
    <property type="molecule type" value="Genomic_DNA"/>
</dbReference>